<dbReference type="Pfam" id="PF04030">
    <property type="entry name" value="ALO"/>
    <property type="match status" value="1"/>
</dbReference>
<dbReference type="PANTHER" id="PTHR43762:SF1">
    <property type="entry name" value="D-ARABINONO-1,4-LACTONE OXIDASE"/>
    <property type="match status" value="1"/>
</dbReference>
<dbReference type="InterPro" id="IPR010031">
    <property type="entry name" value="FAD_lactone_oxidase-like"/>
</dbReference>
<dbReference type="InterPro" id="IPR007173">
    <property type="entry name" value="ALO_C"/>
</dbReference>
<dbReference type="InterPro" id="IPR016169">
    <property type="entry name" value="FAD-bd_PCMH_sub2"/>
</dbReference>
<protein>
    <submittedName>
        <fullName evidence="4">D-arabinono-1,4-lactone oxidase</fullName>
    </submittedName>
    <submittedName>
        <fullName evidence="3">FAD-dependent oxidoreductase</fullName>
    </submittedName>
</protein>
<dbReference type="Proteomes" id="UP000256345">
    <property type="component" value="Unassembled WGS sequence"/>
</dbReference>
<dbReference type="GO" id="GO:0003885">
    <property type="term" value="F:D-arabinono-1,4-lactone oxidase activity"/>
    <property type="evidence" value="ECO:0007669"/>
    <property type="project" value="InterPro"/>
</dbReference>
<dbReference type="PANTHER" id="PTHR43762">
    <property type="entry name" value="L-GULONOLACTONE OXIDASE"/>
    <property type="match status" value="1"/>
</dbReference>
<dbReference type="Gene3D" id="1.10.45.10">
    <property type="entry name" value="Vanillyl-alcohol Oxidase, Chain A, domain 4"/>
    <property type="match status" value="1"/>
</dbReference>
<reference evidence="3 5" key="1">
    <citation type="submission" date="2015-05" db="EMBL/GenBank/DDBJ databases">
        <title>Genome assembly of Archangium gephyra DSM 2261.</title>
        <authorList>
            <person name="Sharma G."/>
            <person name="Subramanian S."/>
        </authorList>
    </citation>
    <scope>NUCLEOTIDE SEQUENCE [LARGE SCALE GENOMIC DNA]</scope>
    <source>
        <strain evidence="3 5">DSM 2261</strain>
    </source>
</reference>
<organism evidence="3 5">
    <name type="scientific">Archangium gephyra</name>
    <dbReference type="NCBI Taxonomy" id="48"/>
    <lineage>
        <taxon>Bacteria</taxon>
        <taxon>Pseudomonadati</taxon>
        <taxon>Myxococcota</taxon>
        <taxon>Myxococcia</taxon>
        <taxon>Myxococcales</taxon>
        <taxon>Cystobacterineae</taxon>
        <taxon>Archangiaceae</taxon>
        <taxon>Archangium</taxon>
    </lineage>
</organism>
<dbReference type="InterPro" id="IPR016171">
    <property type="entry name" value="Vanillyl_alc_oxidase_C-sub2"/>
</dbReference>
<dbReference type="GO" id="GO:0016020">
    <property type="term" value="C:membrane"/>
    <property type="evidence" value="ECO:0007669"/>
    <property type="project" value="InterPro"/>
</dbReference>
<evidence type="ECO:0000259" key="2">
    <source>
        <dbReference type="PROSITE" id="PS51387"/>
    </source>
</evidence>
<accession>A0AAC8QFF3</accession>
<dbReference type="InterPro" id="IPR036318">
    <property type="entry name" value="FAD-bd_PCMH-like_sf"/>
</dbReference>
<sequence length="587" mass="65866">MNDDILPKGQDGFYHPSTHEELAALVRHAHLRGLQFRVRGSVHSVGRAIYTDPATPSDLAVGKQTPPPGNNLNVMLDKYRGFRLVEGKPFIVEVDAGTHLGVDPSDPTRTSTLEDSLLFRLWKEHGLTLSDLGGITHQTVSGFISTGSSGGSLLRSVYDNVVGLKMIDGRGNTYEVHRDDADPEPFNATVTSMGLLGVISKVLLKCEPTFDIAGQEAITTYADCAVDLFGDGTPGGKPSVERFLKEAEYTRLEWWPQRRGERMVIWQATRIQPQPESQLRPYQEFGDDPEATQALISIFFTLIGNLDDLSAARRKLKATASLIPTDLEQLRAFDELGPVGRILGAILSAVLDGSIDLAIALLAPAVPHIKAELPNIFLKVLGLAIPLDSTRKGAQKGEPQRFLDHGWSGLPMDNQASDVLLPTEFTELWIPIQYSKQVMNLLNDYFRAPSSARKALERTGTYAFELYGAKPNPHWMSMSYSDGKDEWKDGVLRVDAYWFVHNASNPSEVFFPRFWNLLRDAGIPFRLHWGKRQPLKGQDWVAFFKKQYPRWDDFLARRQEMDPNNIFLTDYWRQRFGLQHLPAPKEL</sequence>
<evidence type="ECO:0000313" key="4">
    <source>
        <dbReference type="EMBL" id="REG27092.1"/>
    </source>
</evidence>
<dbReference type="EMBL" id="QUMU01000010">
    <property type="protein sequence ID" value="REG27092.1"/>
    <property type="molecule type" value="Genomic_DNA"/>
</dbReference>
<feature type="domain" description="FAD-binding PCMH-type" evidence="2">
    <location>
        <begin position="6"/>
        <end position="209"/>
    </location>
</feature>
<dbReference type="SUPFAM" id="SSF56176">
    <property type="entry name" value="FAD-binding/transporter-associated domain-like"/>
    <property type="match status" value="1"/>
</dbReference>
<dbReference type="RefSeq" id="WP_047859516.1">
    <property type="nucleotide sequence ID" value="NZ_CP011509.1"/>
</dbReference>
<keyword evidence="1" id="KW-0560">Oxidoreductase</keyword>
<dbReference type="EMBL" id="CP011509">
    <property type="protein sequence ID" value="AKJ06156.1"/>
    <property type="molecule type" value="Genomic_DNA"/>
</dbReference>
<evidence type="ECO:0000313" key="3">
    <source>
        <dbReference type="EMBL" id="AKJ06156.1"/>
    </source>
</evidence>
<dbReference type="InterPro" id="IPR016166">
    <property type="entry name" value="FAD-bd_PCMH"/>
</dbReference>
<evidence type="ECO:0000313" key="5">
    <source>
        <dbReference type="Proteomes" id="UP000035579"/>
    </source>
</evidence>
<dbReference type="Proteomes" id="UP000035579">
    <property type="component" value="Chromosome"/>
</dbReference>
<evidence type="ECO:0000256" key="1">
    <source>
        <dbReference type="ARBA" id="ARBA00023002"/>
    </source>
</evidence>
<dbReference type="AlphaFoldDB" id="A0AAC8QFF3"/>
<name>A0AAC8QFF3_9BACT</name>
<dbReference type="KEGG" id="age:AA314_07782"/>
<proteinExistence type="predicted"/>
<gene>
    <name evidence="3" type="ORF">AA314_07782</name>
    <name evidence="4" type="ORF">ATI61_11099</name>
</gene>
<dbReference type="Gene3D" id="3.30.465.10">
    <property type="match status" value="1"/>
</dbReference>
<reference evidence="4 6" key="2">
    <citation type="submission" date="2018-08" db="EMBL/GenBank/DDBJ databases">
        <title>Genomic Encyclopedia of Archaeal and Bacterial Type Strains, Phase II (KMG-II): from individual species to whole genera.</title>
        <authorList>
            <person name="Goeker M."/>
        </authorList>
    </citation>
    <scope>NUCLEOTIDE SEQUENCE [LARGE SCALE GENOMIC DNA]</scope>
    <source>
        <strain evidence="4 6">DSM 2261</strain>
    </source>
</reference>
<dbReference type="PROSITE" id="PS51387">
    <property type="entry name" value="FAD_PCMH"/>
    <property type="match status" value="1"/>
</dbReference>
<dbReference type="GO" id="GO:0071949">
    <property type="term" value="F:FAD binding"/>
    <property type="evidence" value="ECO:0007669"/>
    <property type="project" value="InterPro"/>
</dbReference>
<evidence type="ECO:0000313" key="6">
    <source>
        <dbReference type="Proteomes" id="UP000256345"/>
    </source>
</evidence>
<keyword evidence="6" id="KW-1185">Reference proteome</keyword>